<evidence type="ECO:0000256" key="5">
    <source>
        <dbReference type="ARBA" id="ARBA00023014"/>
    </source>
</evidence>
<dbReference type="SFLD" id="SFLDG01082">
    <property type="entry name" value="B12-binding_domain_containing"/>
    <property type="match status" value="1"/>
</dbReference>
<name>A0A3S2VPM2_9PROT</name>
<evidence type="ECO:0000313" key="8">
    <source>
        <dbReference type="Proteomes" id="UP000287447"/>
    </source>
</evidence>
<dbReference type="InterPro" id="IPR051198">
    <property type="entry name" value="BchE-like"/>
</dbReference>
<keyword evidence="8" id="KW-1185">Reference proteome</keyword>
<reference evidence="8" key="1">
    <citation type="submission" date="2019-01" db="EMBL/GenBank/DDBJ databases">
        <title>Gri0909 isolated from a small marine red alga.</title>
        <authorList>
            <person name="Kim J."/>
            <person name="Jeong S.E."/>
            <person name="Jeon C.O."/>
        </authorList>
    </citation>
    <scope>NUCLEOTIDE SEQUENCE [LARGE SCALE GENOMIC DNA]</scope>
    <source>
        <strain evidence="8">Gri0909</strain>
    </source>
</reference>
<evidence type="ECO:0000259" key="6">
    <source>
        <dbReference type="SMART" id="SM00729"/>
    </source>
</evidence>
<dbReference type="OrthoDB" id="9801424at2"/>
<dbReference type="SFLD" id="SFLDS00029">
    <property type="entry name" value="Radical_SAM"/>
    <property type="match status" value="1"/>
</dbReference>
<keyword evidence="3" id="KW-0479">Metal-binding</keyword>
<protein>
    <submittedName>
        <fullName evidence="7">Radical SAM protein</fullName>
    </submittedName>
</protein>
<dbReference type="GO" id="GO:0003824">
    <property type="term" value="F:catalytic activity"/>
    <property type="evidence" value="ECO:0007669"/>
    <property type="project" value="InterPro"/>
</dbReference>
<dbReference type="InterPro" id="IPR006638">
    <property type="entry name" value="Elp3/MiaA/NifB-like_rSAM"/>
</dbReference>
<dbReference type="GO" id="GO:0051536">
    <property type="term" value="F:iron-sulfur cluster binding"/>
    <property type="evidence" value="ECO:0007669"/>
    <property type="project" value="UniProtKB-KW"/>
</dbReference>
<dbReference type="SMART" id="SM00729">
    <property type="entry name" value="Elp3"/>
    <property type="match status" value="1"/>
</dbReference>
<evidence type="ECO:0000256" key="2">
    <source>
        <dbReference type="ARBA" id="ARBA00022691"/>
    </source>
</evidence>
<evidence type="ECO:0000313" key="7">
    <source>
        <dbReference type="EMBL" id="RVU35997.1"/>
    </source>
</evidence>
<evidence type="ECO:0000256" key="4">
    <source>
        <dbReference type="ARBA" id="ARBA00023004"/>
    </source>
</evidence>
<accession>A0A3S2VPM2</accession>
<sequence length="469" mass="51855">MYRSNIVTFVSAGMLSPKKRDHALARRQLYLNYGALSLATKLERSGYCVALLHGEHRTPAEVFGQLRESGQFPSTYPLMISIPSYYALSWAQAFCRLARASDPNCRIVVGGRWVVGPDPQWLRGILPEANVLAPGLSEGVIERLLTESPVLSRVAEPTPGFTLNHRLVDGFRRYQPSIEASRGCGMGCVFCEERDIKVEKLGNGIALAASMARVREQYDGEEIRPYLQSSMFLPNARWAAGFAKEMHKLGLDISWRTETRVDVMKPQTLERLAWAGLRVIDLGLEAASPQQILAMKKADDPQRYLSAASDLLVACRDNGVKAKVNVLLYAGETQETLEETTAWLDDRRDAVAGVSVGPVLAYGPPKTADALIEEWRRLGARPVNKRAAASSGITAMHLSPEFPAEEAEAASLAISRHFMDQDAYFALKSFSYYPRDYSRKDFDCDVAASDPALLPFTVKDTVNFEATQG</sequence>
<dbReference type="InterPro" id="IPR007197">
    <property type="entry name" value="rSAM"/>
</dbReference>
<dbReference type="AlphaFoldDB" id="A0A3S2VPM2"/>
<keyword evidence="2" id="KW-0949">S-adenosyl-L-methionine</keyword>
<dbReference type="SUPFAM" id="SSF102114">
    <property type="entry name" value="Radical SAM enzymes"/>
    <property type="match status" value="1"/>
</dbReference>
<comment type="cofactor">
    <cofactor evidence="1">
        <name>[4Fe-4S] cluster</name>
        <dbReference type="ChEBI" id="CHEBI:49883"/>
    </cofactor>
</comment>
<dbReference type="Proteomes" id="UP000287447">
    <property type="component" value="Unassembled WGS sequence"/>
</dbReference>
<proteinExistence type="predicted"/>
<dbReference type="PANTHER" id="PTHR43409">
    <property type="entry name" value="ANAEROBIC MAGNESIUM-PROTOPORPHYRIN IX MONOMETHYL ESTER CYCLASE-RELATED"/>
    <property type="match status" value="1"/>
</dbReference>
<gene>
    <name evidence="7" type="ORF">EOI86_12175</name>
</gene>
<dbReference type="Pfam" id="PF04055">
    <property type="entry name" value="Radical_SAM"/>
    <property type="match status" value="1"/>
</dbReference>
<evidence type="ECO:0000256" key="1">
    <source>
        <dbReference type="ARBA" id="ARBA00001966"/>
    </source>
</evidence>
<feature type="domain" description="Elp3/MiaA/NifB-like radical SAM core" evidence="6">
    <location>
        <begin position="174"/>
        <end position="389"/>
    </location>
</feature>
<dbReference type="EMBL" id="SADE01000002">
    <property type="protein sequence ID" value="RVU35997.1"/>
    <property type="molecule type" value="Genomic_DNA"/>
</dbReference>
<comment type="caution">
    <text evidence="7">The sequence shown here is derived from an EMBL/GenBank/DDBJ whole genome shotgun (WGS) entry which is preliminary data.</text>
</comment>
<keyword evidence="5" id="KW-0411">Iron-sulfur</keyword>
<organism evidence="7 8">
    <name type="scientific">Hwanghaeella grinnelliae</name>
    <dbReference type="NCBI Taxonomy" id="2500179"/>
    <lineage>
        <taxon>Bacteria</taxon>
        <taxon>Pseudomonadati</taxon>
        <taxon>Pseudomonadota</taxon>
        <taxon>Alphaproteobacteria</taxon>
        <taxon>Rhodospirillales</taxon>
        <taxon>Rhodospirillaceae</taxon>
        <taxon>Hwanghaeella</taxon>
    </lineage>
</organism>
<dbReference type="InterPro" id="IPR058240">
    <property type="entry name" value="rSAM_sf"/>
</dbReference>
<keyword evidence="4" id="KW-0408">Iron</keyword>
<dbReference type="GO" id="GO:0046872">
    <property type="term" value="F:metal ion binding"/>
    <property type="evidence" value="ECO:0007669"/>
    <property type="project" value="UniProtKB-KW"/>
</dbReference>
<evidence type="ECO:0000256" key="3">
    <source>
        <dbReference type="ARBA" id="ARBA00022723"/>
    </source>
</evidence>